<dbReference type="InterPro" id="IPR002657">
    <property type="entry name" value="BilAc:Na_symport/Acr3"/>
</dbReference>
<gene>
    <name evidence="6" type="primary">panS</name>
    <name evidence="6" type="ORF">VST7929_01845</name>
</gene>
<evidence type="ECO:0000256" key="2">
    <source>
        <dbReference type="ARBA" id="ARBA00022692"/>
    </source>
</evidence>
<keyword evidence="3 5" id="KW-1133">Transmembrane helix</keyword>
<dbReference type="PANTHER" id="PTHR10361">
    <property type="entry name" value="SODIUM-BILE ACID COTRANSPORTER"/>
    <property type="match status" value="1"/>
</dbReference>
<evidence type="ECO:0000256" key="1">
    <source>
        <dbReference type="ARBA" id="ARBA00004141"/>
    </source>
</evidence>
<dbReference type="Pfam" id="PF01758">
    <property type="entry name" value="SBF"/>
    <property type="match status" value="1"/>
</dbReference>
<feature type="transmembrane region" description="Helical" evidence="5">
    <location>
        <begin position="160"/>
        <end position="178"/>
    </location>
</feature>
<dbReference type="InterPro" id="IPR038770">
    <property type="entry name" value="Na+/solute_symporter_sf"/>
</dbReference>
<feature type="transmembrane region" description="Helical" evidence="5">
    <location>
        <begin position="119"/>
        <end position="140"/>
    </location>
</feature>
<protein>
    <submittedName>
        <fullName evidence="6">Pantothenates transporter PanS</fullName>
    </submittedName>
</protein>
<dbReference type="EMBL" id="CAKLDI010000001">
    <property type="protein sequence ID" value="CAH0533963.1"/>
    <property type="molecule type" value="Genomic_DNA"/>
</dbReference>
<dbReference type="Gene3D" id="1.20.1530.20">
    <property type="match status" value="1"/>
</dbReference>
<organism evidence="6 7">
    <name type="scientific">Vibrio stylophorae</name>
    <dbReference type="NCBI Taxonomy" id="659351"/>
    <lineage>
        <taxon>Bacteria</taxon>
        <taxon>Pseudomonadati</taxon>
        <taxon>Pseudomonadota</taxon>
        <taxon>Gammaproteobacteria</taxon>
        <taxon>Vibrionales</taxon>
        <taxon>Vibrionaceae</taxon>
        <taxon>Vibrio</taxon>
    </lineage>
</organism>
<proteinExistence type="predicted"/>
<dbReference type="Proteomes" id="UP000838672">
    <property type="component" value="Unassembled WGS sequence"/>
</dbReference>
<reference evidence="6" key="1">
    <citation type="submission" date="2021-11" db="EMBL/GenBank/DDBJ databases">
        <authorList>
            <person name="Rodrigo-Torres L."/>
            <person name="Arahal R. D."/>
            <person name="Lucena T."/>
        </authorList>
    </citation>
    <scope>NUCLEOTIDE SEQUENCE</scope>
    <source>
        <strain evidence="6">CECT 7929</strain>
    </source>
</reference>
<keyword evidence="7" id="KW-1185">Reference proteome</keyword>
<dbReference type="InterPro" id="IPR004710">
    <property type="entry name" value="Bilac:Na_transpt"/>
</dbReference>
<dbReference type="RefSeq" id="WP_237466376.1">
    <property type="nucleotide sequence ID" value="NZ_CAKLDI010000001.1"/>
</dbReference>
<sequence length="316" mass="33386">MLNFLIKCFPLWAIVFAISAYLIPAPFSAQKTMIVPLLTIIMLAMGLTLSWQDFAKVLHRKKAVGLGIALQFSVMPLLALLISWLLHFDAQMTVGMVLVGSVAGGTSSNVMAYLAKGDVALSISMTAISTLLGVVMTPLLTELLAGQAVDVPMLSMLESLLKIVLLPVTLGIAANMLFHRQISKVQPLLPLISMLAILLIIAIVVALNVKNIVTIGPIVALAVVLHNGLGLGLGYGVAKLLGFEESIARTIAFEVGLQNSGLATALATKFFTATAAVAGTLFSVWHNISGSLLAGFWANRQGPSEKSANQSKQKTA</sequence>
<feature type="transmembrane region" description="Helical" evidence="5">
    <location>
        <begin position="92"/>
        <end position="112"/>
    </location>
</feature>
<keyword evidence="4 5" id="KW-0472">Membrane</keyword>
<feature type="transmembrane region" description="Helical" evidence="5">
    <location>
        <begin position="190"/>
        <end position="209"/>
    </location>
</feature>
<keyword evidence="2 5" id="KW-0812">Transmembrane</keyword>
<feature type="transmembrane region" description="Helical" evidence="5">
    <location>
        <begin position="33"/>
        <end position="51"/>
    </location>
</feature>
<evidence type="ECO:0000256" key="3">
    <source>
        <dbReference type="ARBA" id="ARBA00022989"/>
    </source>
</evidence>
<feature type="transmembrane region" description="Helical" evidence="5">
    <location>
        <begin position="9"/>
        <end position="27"/>
    </location>
</feature>
<feature type="transmembrane region" description="Helical" evidence="5">
    <location>
        <begin position="63"/>
        <end position="86"/>
    </location>
</feature>
<evidence type="ECO:0000313" key="7">
    <source>
        <dbReference type="Proteomes" id="UP000838672"/>
    </source>
</evidence>
<comment type="subcellular location">
    <subcellularLocation>
        <location evidence="1">Membrane</location>
        <topology evidence="1">Multi-pass membrane protein</topology>
    </subcellularLocation>
</comment>
<evidence type="ECO:0000256" key="4">
    <source>
        <dbReference type="ARBA" id="ARBA00023136"/>
    </source>
</evidence>
<dbReference type="PANTHER" id="PTHR10361:SF28">
    <property type="entry name" value="P3 PROTEIN-RELATED"/>
    <property type="match status" value="1"/>
</dbReference>
<feature type="transmembrane region" description="Helical" evidence="5">
    <location>
        <begin position="215"/>
        <end position="238"/>
    </location>
</feature>
<name>A0ABM8ZUH6_9VIBR</name>
<comment type="caution">
    <text evidence="6">The sequence shown here is derived from an EMBL/GenBank/DDBJ whole genome shotgun (WGS) entry which is preliminary data.</text>
</comment>
<evidence type="ECO:0000313" key="6">
    <source>
        <dbReference type="EMBL" id="CAH0533963.1"/>
    </source>
</evidence>
<accession>A0ABM8ZUH6</accession>
<evidence type="ECO:0000256" key="5">
    <source>
        <dbReference type="SAM" id="Phobius"/>
    </source>
</evidence>